<evidence type="ECO:0000313" key="2">
    <source>
        <dbReference type="Proteomes" id="UP000233556"/>
    </source>
</evidence>
<accession>A0A2I0URV0</accession>
<organism evidence="1 2">
    <name type="scientific">Limosa lapponica baueri</name>
    <dbReference type="NCBI Taxonomy" id="1758121"/>
    <lineage>
        <taxon>Eukaryota</taxon>
        <taxon>Metazoa</taxon>
        <taxon>Chordata</taxon>
        <taxon>Craniata</taxon>
        <taxon>Vertebrata</taxon>
        <taxon>Euteleostomi</taxon>
        <taxon>Archelosauria</taxon>
        <taxon>Archosauria</taxon>
        <taxon>Dinosauria</taxon>
        <taxon>Saurischia</taxon>
        <taxon>Theropoda</taxon>
        <taxon>Coelurosauria</taxon>
        <taxon>Aves</taxon>
        <taxon>Neognathae</taxon>
        <taxon>Neoaves</taxon>
        <taxon>Charadriiformes</taxon>
        <taxon>Scolopacidae</taxon>
        <taxon>Limosa</taxon>
    </lineage>
</organism>
<evidence type="ECO:0000313" key="1">
    <source>
        <dbReference type="EMBL" id="PKU48750.1"/>
    </source>
</evidence>
<sequence>MSWILLSKGLHNNLQNDLIEEAMEVQRSENLQWFLMYKDPDGLISAMQAEGSMYLELIEGFNCRLQEPHSNDCRSALCNHVLLEAIR</sequence>
<reference evidence="2" key="2">
    <citation type="submission" date="2017-12" db="EMBL/GenBank/DDBJ databases">
        <title>Genome sequence of the Bar-tailed Godwit (Limosa lapponica baueri).</title>
        <authorList>
            <person name="Lima N.C.B."/>
            <person name="Parody-Merino A.M."/>
            <person name="Battley P.F."/>
            <person name="Fidler A.E."/>
            <person name="Prosdocimi F."/>
        </authorList>
    </citation>
    <scope>NUCLEOTIDE SEQUENCE [LARGE SCALE GENOMIC DNA]</scope>
</reference>
<reference evidence="2" key="1">
    <citation type="submission" date="2017-11" db="EMBL/GenBank/DDBJ databases">
        <authorList>
            <person name="Lima N.C."/>
            <person name="Parody-Merino A.M."/>
            <person name="Battley P.F."/>
            <person name="Fidler A.E."/>
            <person name="Prosdocimi F."/>
        </authorList>
    </citation>
    <scope>NUCLEOTIDE SEQUENCE [LARGE SCALE GENOMIC DNA]</scope>
</reference>
<dbReference type="EMBL" id="KZ505647">
    <property type="protein sequence ID" value="PKU48750.1"/>
    <property type="molecule type" value="Genomic_DNA"/>
</dbReference>
<gene>
    <name evidence="1" type="ORF">llap_926</name>
</gene>
<protein>
    <submittedName>
        <fullName evidence="1">Uncharacterized protein</fullName>
    </submittedName>
</protein>
<dbReference type="Proteomes" id="UP000233556">
    <property type="component" value="Unassembled WGS sequence"/>
</dbReference>
<proteinExistence type="predicted"/>
<keyword evidence="2" id="KW-1185">Reference proteome</keyword>
<dbReference type="AlphaFoldDB" id="A0A2I0URV0"/>
<name>A0A2I0URV0_LIMLA</name>